<comment type="caution">
    <text evidence="9">The sequence shown here is derived from an EMBL/GenBank/DDBJ whole genome shotgun (WGS) entry which is preliminary data.</text>
</comment>
<evidence type="ECO:0000313" key="9">
    <source>
        <dbReference type="EMBL" id="CAE6467426.1"/>
    </source>
</evidence>
<reference evidence="9" key="1">
    <citation type="submission" date="2021-01" db="EMBL/GenBank/DDBJ databases">
        <authorList>
            <person name="Kaushik A."/>
        </authorList>
    </citation>
    <scope>NUCLEOTIDE SEQUENCE</scope>
    <source>
        <strain evidence="9">AG3-T5</strain>
    </source>
</reference>
<evidence type="ECO:0000313" key="10">
    <source>
        <dbReference type="Proteomes" id="UP000663841"/>
    </source>
</evidence>
<keyword evidence="7" id="KW-0408">Iron</keyword>
<evidence type="ECO:0000256" key="7">
    <source>
        <dbReference type="ARBA" id="ARBA00023004"/>
    </source>
</evidence>
<dbReference type="PRINTS" id="PR00463">
    <property type="entry name" value="EP450I"/>
</dbReference>
<proteinExistence type="inferred from homology"/>
<dbReference type="InterPro" id="IPR001128">
    <property type="entry name" value="Cyt_P450"/>
</dbReference>
<dbReference type="Pfam" id="PF00067">
    <property type="entry name" value="p450"/>
    <property type="match status" value="1"/>
</dbReference>
<evidence type="ECO:0000256" key="6">
    <source>
        <dbReference type="ARBA" id="ARBA00023002"/>
    </source>
</evidence>
<sequence length="428" mass="48098">MCMFSSQPVWYIERSRPARGFSAPEYVQSTALSFPLFVLVGSIVVAGICYKVYADWMSSTSLPPSPPKHWFWGNIHLLREPYRHVLLGARYKQELGDIISTVTLTKTGIYLNTMELATELLDKHASVTSDRPRDVMTNELIGWGTSPAFRNHDDIHKKMRRVLASALHPTAARSYASQHLDTTLNLLREVASNPRSFMESIDAAIGTFTVRLAYGYTPSTQQDPILFLVHDATRYGTTSLSKHWLVNDFPLLRHIPSWFPGAEFRRIGKKGYAARTRYADTLFNMVSEQVRKGYVKQPSYVSGLLESKGGVNVNSDDTYLIKWTGASIFTAGTTTTSSLIKSFILMMCLYPEAVKKAQAEIDSVVGRERIPNLQDKSTLPYAEAFMQEVTRMFPPIPLGMCVCLTLPLKILSSKATRSRKAPQSMQIF</sequence>
<evidence type="ECO:0008006" key="11">
    <source>
        <dbReference type="Google" id="ProtNLM"/>
    </source>
</evidence>
<dbReference type="GO" id="GO:0016705">
    <property type="term" value="F:oxidoreductase activity, acting on paired donors, with incorporation or reduction of molecular oxygen"/>
    <property type="evidence" value="ECO:0007669"/>
    <property type="project" value="InterPro"/>
</dbReference>
<dbReference type="AlphaFoldDB" id="A0A8H3GUU1"/>
<dbReference type="GO" id="GO:0005506">
    <property type="term" value="F:iron ion binding"/>
    <property type="evidence" value="ECO:0007669"/>
    <property type="project" value="InterPro"/>
</dbReference>
<evidence type="ECO:0000256" key="1">
    <source>
        <dbReference type="ARBA" id="ARBA00001971"/>
    </source>
</evidence>
<evidence type="ECO:0000256" key="3">
    <source>
        <dbReference type="ARBA" id="ARBA00010617"/>
    </source>
</evidence>
<comment type="cofactor">
    <cofactor evidence="1">
        <name>heme</name>
        <dbReference type="ChEBI" id="CHEBI:30413"/>
    </cofactor>
</comment>
<gene>
    <name evidence="9" type="ORF">RDB_LOCUS167993</name>
</gene>
<evidence type="ECO:0000256" key="4">
    <source>
        <dbReference type="ARBA" id="ARBA00022617"/>
    </source>
</evidence>
<keyword evidence="6" id="KW-0560">Oxidoreductase</keyword>
<dbReference type="GO" id="GO:0004497">
    <property type="term" value="F:monooxygenase activity"/>
    <property type="evidence" value="ECO:0007669"/>
    <property type="project" value="UniProtKB-KW"/>
</dbReference>
<keyword evidence="8" id="KW-0503">Monooxygenase</keyword>
<evidence type="ECO:0000256" key="2">
    <source>
        <dbReference type="ARBA" id="ARBA00005179"/>
    </source>
</evidence>
<dbReference type="EMBL" id="CAJMWW010000334">
    <property type="protein sequence ID" value="CAE6467426.1"/>
    <property type="molecule type" value="Genomic_DNA"/>
</dbReference>
<keyword evidence="5" id="KW-0479">Metal-binding</keyword>
<dbReference type="Proteomes" id="UP000663841">
    <property type="component" value="Unassembled WGS sequence"/>
</dbReference>
<dbReference type="GO" id="GO:0020037">
    <property type="term" value="F:heme binding"/>
    <property type="evidence" value="ECO:0007669"/>
    <property type="project" value="InterPro"/>
</dbReference>
<dbReference type="PANTHER" id="PTHR46300">
    <property type="entry name" value="P450, PUTATIVE (EUROFUNG)-RELATED-RELATED"/>
    <property type="match status" value="1"/>
</dbReference>
<organism evidence="9 10">
    <name type="scientific">Rhizoctonia solani</name>
    <dbReference type="NCBI Taxonomy" id="456999"/>
    <lineage>
        <taxon>Eukaryota</taxon>
        <taxon>Fungi</taxon>
        <taxon>Dikarya</taxon>
        <taxon>Basidiomycota</taxon>
        <taxon>Agaricomycotina</taxon>
        <taxon>Agaricomycetes</taxon>
        <taxon>Cantharellales</taxon>
        <taxon>Ceratobasidiaceae</taxon>
        <taxon>Rhizoctonia</taxon>
    </lineage>
</organism>
<dbReference type="InterPro" id="IPR036396">
    <property type="entry name" value="Cyt_P450_sf"/>
</dbReference>
<accession>A0A8H3GUU1</accession>
<evidence type="ECO:0000256" key="8">
    <source>
        <dbReference type="ARBA" id="ARBA00023033"/>
    </source>
</evidence>
<feature type="non-terminal residue" evidence="9">
    <location>
        <position position="1"/>
    </location>
</feature>
<comment type="similarity">
    <text evidence="3">Belongs to the cytochrome P450 family.</text>
</comment>
<dbReference type="InterPro" id="IPR050364">
    <property type="entry name" value="Cytochrome_P450_fung"/>
</dbReference>
<comment type="pathway">
    <text evidence="2">Secondary metabolite biosynthesis.</text>
</comment>
<evidence type="ECO:0000256" key="5">
    <source>
        <dbReference type="ARBA" id="ARBA00022723"/>
    </source>
</evidence>
<dbReference type="PANTHER" id="PTHR46300:SF7">
    <property type="entry name" value="P450, PUTATIVE (EUROFUNG)-RELATED"/>
    <property type="match status" value="1"/>
</dbReference>
<dbReference type="Gene3D" id="1.10.630.10">
    <property type="entry name" value="Cytochrome P450"/>
    <property type="match status" value="1"/>
</dbReference>
<name>A0A8H3GUU1_9AGAM</name>
<dbReference type="InterPro" id="IPR002401">
    <property type="entry name" value="Cyt_P450_E_grp-I"/>
</dbReference>
<dbReference type="SUPFAM" id="SSF48264">
    <property type="entry name" value="Cytochrome P450"/>
    <property type="match status" value="1"/>
</dbReference>
<protein>
    <recommendedName>
        <fullName evidence="11">O-methylsterigmatocystin oxidoreductase</fullName>
    </recommendedName>
</protein>
<keyword evidence="4" id="KW-0349">Heme</keyword>